<feature type="compositionally biased region" description="Basic residues" evidence="5">
    <location>
        <begin position="152"/>
        <end position="168"/>
    </location>
</feature>
<dbReference type="AlphaFoldDB" id="A0A167XEY5"/>
<dbReference type="EMBL" id="AZGY01000023">
    <property type="protein sequence ID" value="KZZ90001.1"/>
    <property type="molecule type" value="Genomic_DNA"/>
</dbReference>
<dbReference type="InterPro" id="IPR000352">
    <property type="entry name" value="Pep_chain_release_fac_I"/>
</dbReference>
<organism evidence="7 8">
    <name type="scientific">Moelleriella libera RCEF 2490</name>
    <dbReference type="NCBI Taxonomy" id="1081109"/>
    <lineage>
        <taxon>Eukaryota</taxon>
        <taxon>Fungi</taxon>
        <taxon>Dikarya</taxon>
        <taxon>Ascomycota</taxon>
        <taxon>Pezizomycotina</taxon>
        <taxon>Sordariomycetes</taxon>
        <taxon>Hypocreomycetidae</taxon>
        <taxon>Hypocreales</taxon>
        <taxon>Clavicipitaceae</taxon>
        <taxon>Moelleriella</taxon>
    </lineage>
</organism>
<evidence type="ECO:0000256" key="2">
    <source>
        <dbReference type="ARBA" id="ARBA00010835"/>
    </source>
</evidence>
<comment type="similarity">
    <text evidence="2">Belongs to the prokaryotic/mitochondrial release factor family.</text>
</comment>
<dbReference type="InterPro" id="IPR052405">
    <property type="entry name" value="Mito_Transl_Release_Factor"/>
</dbReference>
<evidence type="ECO:0000256" key="1">
    <source>
        <dbReference type="ARBA" id="ARBA00004173"/>
    </source>
</evidence>
<dbReference type="PANTHER" id="PTHR46203:SF1">
    <property type="entry name" value="MITOCHONDRIAL TRANSLATION RELEASE FACTOR IN RESCUE"/>
    <property type="match status" value="1"/>
</dbReference>
<feature type="region of interest" description="Disordered" evidence="5">
    <location>
        <begin position="61"/>
        <end position="99"/>
    </location>
</feature>
<dbReference type="Pfam" id="PF00472">
    <property type="entry name" value="RF-1"/>
    <property type="match status" value="1"/>
</dbReference>
<sequence length="223" mass="24127">MQCLPRLVRPLPLLSSKPSRAVLLLLSSSTSGNCMPSSLLDNHHHHHCHRRGLSLFRTLPLGKNHSLPSRPPPPPETDIEESFLRGSGPGGQKINKTSSAVQLKHIPTGIVVKSQATRSRSQNRNHARRLLAQKLDDLANGEQSRSSVVGKIKQKKAASASKKSRRKYRQLDKDKADAGQQAGESQFLDSTASKQPNASPDAPTSKNTTLSLGARGRLPGAPD</sequence>
<comment type="subcellular location">
    <subcellularLocation>
        <location evidence="1">Mitochondrion</location>
    </subcellularLocation>
</comment>
<proteinExistence type="inferred from homology"/>
<evidence type="ECO:0000313" key="7">
    <source>
        <dbReference type="EMBL" id="KZZ90001.1"/>
    </source>
</evidence>
<evidence type="ECO:0000256" key="3">
    <source>
        <dbReference type="ARBA" id="ARBA00022946"/>
    </source>
</evidence>
<dbReference type="FunFam" id="3.30.160.20:FF:000065">
    <property type="entry name" value="Peptidyl-tRNA hydrolase domain protein"/>
    <property type="match status" value="1"/>
</dbReference>
<keyword evidence="8" id="KW-1185">Reference proteome</keyword>
<dbReference type="GO" id="GO:0005739">
    <property type="term" value="C:mitochondrion"/>
    <property type="evidence" value="ECO:0007669"/>
    <property type="project" value="UniProtKB-SubCell"/>
</dbReference>
<keyword evidence="3" id="KW-0809">Transit peptide</keyword>
<gene>
    <name evidence="7" type="ORF">AAL_07509</name>
</gene>
<feature type="domain" description="Prokaryotic-type class I peptide chain release factors" evidence="6">
    <location>
        <begin position="76"/>
        <end position="170"/>
    </location>
</feature>
<dbReference type="InterPro" id="IPR045853">
    <property type="entry name" value="Pep_chain_release_fac_I_sf"/>
</dbReference>
<dbReference type="Gene3D" id="3.30.160.20">
    <property type="match status" value="1"/>
</dbReference>
<dbReference type="Proteomes" id="UP000078544">
    <property type="component" value="Unassembled WGS sequence"/>
</dbReference>
<feature type="region of interest" description="Disordered" evidence="5">
    <location>
        <begin position="137"/>
        <end position="223"/>
    </location>
</feature>
<evidence type="ECO:0000259" key="6">
    <source>
        <dbReference type="Pfam" id="PF00472"/>
    </source>
</evidence>
<dbReference type="GO" id="GO:0032543">
    <property type="term" value="P:mitochondrial translation"/>
    <property type="evidence" value="ECO:0007669"/>
    <property type="project" value="UniProtKB-ARBA"/>
</dbReference>
<keyword evidence="4" id="KW-0496">Mitochondrion</keyword>
<name>A0A167XEY5_9HYPO</name>
<feature type="compositionally biased region" description="Polar residues" evidence="5">
    <location>
        <begin position="182"/>
        <end position="211"/>
    </location>
</feature>
<dbReference type="SUPFAM" id="SSF75620">
    <property type="entry name" value="Release factor"/>
    <property type="match status" value="1"/>
</dbReference>
<dbReference type="GO" id="GO:0003747">
    <property type="term" value="F:translation release factor activity"/>
    <property type="evidence" value="ECO:0007669"/>
    <property type="project" value="InterPro"/>
</dbReference>
<accession>A0A167XEY5</accession>
<reference evidence="7 8" key="1">
    <citation type="journal article" date="2016" name="Genome Biol. Evol.">
        <title>Divergent and convergent evolution of fungal pathogenicity.</title>
        <authorList>
            <person name="Shang Y."/>
            <person name="Xiao G."/>
            <person name="Zheng P."/>
            <person name="Cen K."/>
            <person name="Zhan S."/>
            <person name="Wang C."/>
        </authorList>
    </citation>
    <scope>NUCLEOTIDE SEQUENCE [LARGE SCALE GENOMIC DNA]</scope>
    <source>
        <strain evidence="7 8">RCEF 2490</strain>
    </source>
</reference>
<protein>
    <submittedName>
        <fullName evidence="7">Peptide chain release factor class I/class II</fullName>
    </submittedName>
</protein>
<dbReference type="OrthoDB" id="277888at2759"/>
<comment type="caution">
    <text evidence="7">The sequence shown here is derived from an EMBL/GenBank/DDBJ whole genome shotgun (WGS) entry which is preliminary data.</text>
</comment>
<evidence type="ECO:0000313" key="8">
    <source>
        <dbReference type="Proteomes" id="UP000078544"/>
    </source>
</evidence>
<dbReference type="PANTHER" id="PTHR46203">
    <property type="entry name" value="PROBABLE PEPTIDE CHAIN RELEASE FACTOR C12ORF65"/>
    <property type="match status" value="1"/>
</dbReference>
<evidence type="ECO:0000256" key="5">
    <source>
        <dbReference type="SAM" id="MobiDB-lite"/>
    </source>
</evidence>
<evidence type="ECO:0000256" key="4">
    <source>
        <dbReference type="ARBA" id="ARBA00023128"/>
    </source>
</evidence>